<dbReference type="InterPro" id="IPR026283">
    <property type="entry name" value="B-gal_1-like"/>
</dbReference>
<dbReference type="Pfam" id="PF21467">
    <property type="entry name" value="BetaGal_gal-bd"/>
    <property type="match status" value="1"/>
</dbReference>
<dbReference type="PANTHER" id="PTHR23421">
    <property type="entry name" value="BETA-GALACTOSIDASE RELATED"/>
    <property type="match status" value="1"/>
</dbReference>
<protein>
    <recommendedName>
        <fullName evidence="5">Beta-galactosidase</fullName>
        <ecNumber evidence="5">3.2.1.23</ecNumber>
    </recommendedName>
</protein>
<feature type="domain" description="Beta-galactosidase 1-like first all-beta" evidence="9">
    <location>
        <begin position="374"/>
        <end position="484"/>
    </location>
</feature>
<dbReference type="InterPro" id="IPR048912">
    <property type="entry name" value="BetaGal1-like_ABD1"/>
</dbReference>
<accession>A0A8H1LH06</accession>
<evidence type="ECO:0000259" key="10">
    <source>
        <dbReference type="Pfam" id="PF21467"/>
    </source>
</evidence>
<evidence type="ECO:0000313" key="11">
    <source>
        <dbReference type="EMBL" id="TGG86289.1"/>
    </source>
</evidence>
<dbReference type="EC" id="3.2.1.23" evidence="5"/>
<dbReference type="GeneID" id="75179710"/>
<evidence type="ECO:0000256" key="1">
    <source>
        <dbReference type="ARBA" id="ARBA00009809"/>
    </source>
</evidence>
<dbReference type="RefSeq" id="WP_135566793.1">
    <property type="nucleotide sequence ID" value="NZ_CP103060.1"/>
</dbReference>
<dbReference type="PROSITE" id="PS01182">
    <property type="entry name" value="GLYCOSYL_HYDROL_F35"/>
    <property type="match status" value="1"/>
</dbReference>
<dbReference type="Gene3D" id="3.20.20.80">
    <property type="entry name" value="Glycosidases"/>
    <property type="match status" value="1"/>
</dbReference>
<feature type="region of interest" description="Disordered" evidence="7">
    <location>
        <begin position="329"/>
        <end position="353"/>
    </location>
</feature>
<dbReference type="Pfam" id="PF01301">
    <property type="entry name" value="Glyco_hydro_35"/>
    <property type="match status" value="1"/>
</dbReference>
<evidence type="ECO:0000256" key="2">
    <source>
        <dbReference type="ARBA" id="ARBA00022801"/>
    </source>
</evidence>
<dbReference type="SUPFAM" id="SSF49785">
    <property type="entry name" value="Galactose-binding domain-like"/>
    <property type="match status" value="1"/>
</dbReference>
<evidence type="ECO:0000256" key="4">
    <source>
        <dbReference type="PIRSR" id="PIRSR006336-1"/>
    </source>
</evidence>
<dbReference type="InterPro" id="IPR017853">
    <property type="entry name" value="GH"/>
</dbReference>
<evidence type="ECO:0000313" key="12">
    <source>
        <dbReference type="Proteomes" id="UP000298111"/>
    </source>
</evidence>
<feature type="compositionally biased region" description="Pro residues" evidence="7">
    <location>
        <begin position="334"/>
        <end position="344"/>
    </location>
</feature>
<name>A0A8H1LH06_9ACTN</name>
<evidence type="ECO:0000256" key="3">
    <source>
        <dbReference type="ARBA" id="ARBA00023295"/>
    </source>
</evidence>
<keyword evidence="2 5" id="KW-0378">Hydrolase</keyword>
<keyword evidence="3 5" id="KW-0326">Glycosidase</keyword>
<evidence type="ECO:0000256" key="5">
    <source>
        <dbReference type="RuleBase" id="RU000675"/>
    </source>
</evidence>
<proteinExistence type="inferred from homology"/>
<evidence type="ECO:0000256" key="6">
    <source>
        <dbReference type="RuleBase" id="RU003679"/>
    </source>
</evidence>
<dbReference type="FunFam" id="3.20.20.80:FF:000115">
    <property type="entry name" value="Beta-galactosidase"/>
    <property type="match status" value="1"/>
</dbReference>
<dbReference type="EMBL" id="RCIY01000040">
    <property type="protein sequence ID" value="TGG86289.1"/>
    <property type="molecule type" value="Genomic_DNA"/>
</dbReference>
<reference evidence="11 12" key="1">
    <citation type="submission" date="2018-10" db="EMBL/GenBank/DDBJ databases">
        <title>Isolation of pseudouridimycin from Streptomyces albus DSM 40763.</title>
        <authorList>
            <person name="Rosenqvist P."/>
            <person name="Metsae-Ketelae M."/>
            <person name="Virta P."/>
        </authorList>
    </citation>
    <scope>NUCLEOTIDE SEQUENCE [LARGE SCALE GENOMIC DNA]</scope>
    <source>
        <strain evidence="11 12">DSM 40763</strain>
    </source>
</reference>
<evidence type="ECO:0000259" key="9">
    <source>
        <dbReference type="Pfam" id="PF21317"/>
    </source>
</evidence>
<evidence type="ECO:0000259" key="8">
    <source>
        <dbReference type="Pfam" id="PF01301"/>
    </source>
</evidence>
<feature type="active site" description="Proton donor" evidence="4">
    <location>
        <position position="162"/>
    </location>
</feature>
<feature type="region of interest" description="Disordered" evidence="7">
    <location>
        <begin position="577"/>
        <end position="606"/>
    </location>
</feature>
<dbReference type="InterPro" id="IPR001944">
    <property type="entry name" value="Glycoside_Hdrlase_35"/>
</dbReference>
<dbReference type="Gene3D" id="2.60.120.260">
    <property type="entry name" value="Galactose-binding domain-like"/>
    <property type="match status" value="2"/>
</dbReference>
<dbReference type="PRINTS" id="PR00742">
    <property type="entry name" value="GLHYDRLASE35"/>
</dbReference>
<comment type="similarity">
    <text evidence="1 6">Belongs to the glycosyl hydrolase 35 family.</text>
</comment>
<feature type="compositionally biased region" description="Low complexity" evidence="7">
    <location>
        <begin position="596"/>
        <end position="606"/>
    </location>
</feature>
<dbReference type="AlphaFoldDB" id="A0A8H1LH06"/>
<dbReference type="InterPro" id="IPR048913">
    <property type="entry name" value="BetaGal_gal-bd"/>
</dbReference>
<dbReference type="GO" id="GO:0004565">
    <property type="term" value="F:beta-galactosidase activity"/>
    <property type="evidence" value="ECO:0007669"/>
    <property type="project" value="UniProtKB-EC"/>
</dbReference>
<evidence type="ECO:0000256" key="7">
    <source>
        <dbReference type="SAM" id="MobiDB-lite"/>
    </source>
</evidence>
<dbReference type="Pfam" id="PF21317">
    <property type="entry name" value="BetaGal_ABD_1"/>
    <property type="match status" value="1"/>
</dbReference>
<dbReference type="Proteomes" id="UP000298111">
    <property type="component" value="Unassembled WGS sequence"/>
</dbReference>
<sequence length="606" mass="65477">MRDHPRELTVDARGFLRAGRPHQIISAAVHYFRVLPEQWSDRLARLRAMGVNTVETYIAWNVHEPEPGAFDFSGGRDVAAFVRTADELGLDVILRPGPYICAEWEFGGLPGWLLATPGIRLRCRDAHYLAAVDRWFDALVPRLVPLQATRGGPVVAMQVENEYGSYGTDRGYLEHLRAGLSRRGIDCPLFTADGPTDAMLQGGSLHPLPATATFGSRPGSSLATLRRHQPEGPLMCAEFWHGWFDHWGERHHTRDAAEAAGVLDRILAAGASVNIYMGHGGTNFGWYNGANHDGTAYQPTVTSYDYDAPVGEAGELTAKFHLFRDVITRHTGRTPPPAPGPPPRLSARSAGPDGVAPLAGHLDVLSAPVRTVAPEPMERLGQSLGLIHYRTHVSGPRPEAALRIDGLADRAQVFLDGREAGVLHRDAPGEALPVTVPASGLTLEVLVENQGRINYGPRLTDPKGIAGGVRLDNQYLHGWEIRPLPLTDLSPLTFTAGPATAAHPAFHRVPVELDEPPADGFLALPGWTKGIVWLNGFCLGRYWETGPQRTLYAPAPLWRRGRNELVVLELHKPGGSLQVRAEPELGGDGTGPPAPAAGEASGGPTP</sequence>
<feature type="domain" description="Glycoside hydrolase 35 catalytic" evidence="8">
    <location>
        <begin position="15"/>
        <end position="328"/>
    </location>
</feature>
<dbReference type="InterPro" id="IPR008979">
    <property type="entry name" value="Galactose-bd-like_sf"/>
</dbReference>
<feature type="domain" description="Beta-galactosidase galactose-binding" evidence="10">
    <location>
        <begin position="504"/>
        <end position="563"/>
    </location>
</feature>
<dbReference type="InterPro" id="IPR019801">
    <property type="entry name" value="Glyco_hydro_35_CS"/>
</dbReference>
<dbReference type="InterPro" id="IPR031330">
    <property type="entry name" value="Gly_Hdrlase_35_cat"/>
</dbReference>
<comment type="caution">
    <text evidence="11">The sequence shown here is derived from an EMBL/GenBank/DDBJ whole genome shotgun (WGS) entry which is preliminary data.</text>
</comment>
<feature type="active site" description="Nucleophile" evidence="4">
    <location>
        <position position="238"/>
    </location>
</feature>
<dbReference type="GO" id="GO:0005975">
    <property type="term" value="P:carbohydrate metabolic process"/>
    <property type="evidence" value="ECO:0007669"/>
    <property type="project" value="InterPro"/>
</dbReference>
<comment type="catalytic activity">
    <reaction evidence="5">
        <text>Hydrolysis of terminal non-reducing beta-D-galactose residues in beta-D-galactosides.</text>
        <dbReference type="EC" id="3.2.1.23"/>
    </reaction>
</comment>
<dbReference type="PIRSF" id="PIRSF006336">
    <property type="entry name" value="B-gal"/>
    <property type="match status" value="1"/>
</dbReference>
<gene>
    <name evidence="11" type="ORF">D8771_07925</name>
</gene>
<dbReference type="SUPFAM" id="SSF51445">
    <property type="entry name" value="(Trans)glycosidases"/>
    <property type="match status" value="1"/>
</dbReference>
<organism evidence="11 12">
    <name type="scientific">Streptomyces albus</name>
    <dbReference type="NCBI Taxonomy" id="1888"/>
    <lineage>
        <taxon>Bacteria</taxon>
        <taxon>Bacillati</taxon>
        <taxon>Actinomycetota</taxon>
        <taxon>Actinomycetes</taxon>
        <taxon>Kitasatosporales</taxon>
        <taxon>Streptomycetaceae</taxon>
        <taxon>Streptomyces</taxon>
    </lineage>
</organism>